<dbReference type="SMART" id="SM00089">
    <property type="entry name" value="PKD"/>
    <property type="match status" value="1"/>
</dbReference>
<dbReference type="EMBL" id="CP001687">
    <property type="protein sequence ID" value="ACV12562.1"/>
    <property type="molecule type" value="Genomic_DNA"/>
</dbReference>
<accession>C7NMC3</accession>
<dbReference type="Pfam" id="PF26410">
    <property type="entry name" value="GH5_mannosidase"/>
    <property type="match status" value="1"/>
</dbReference>
<dbReference type="PANTHER" id="PTHR31451:SF39">
    <property type="entry name" value="MANNAN ENDO-1,4-BETA-MANNOSIDASE 1"/>
    <property type="match status" value="1"/>
</dbReference>
<dbReference type="RefSeq" id="WP_015790128.1">
    <property type="nucleotide sequence ID" value="NC_013158.1"/>
</dbReference>
<feature type="compositionally biased region" description="Polar residues" evidence="8">
    <location>
        <begin position="813"/>
        <end position="831"/>
    </location>
</feature>
<feature type="region of interest" description="Disordered" evidence="8">
    <location>
        <begin position="685"/>
        <end position="724"/>
    </location>
</feature>
<dbReference type="SUPFAM" id="SSF49899">
    <property type="entry name" value="Concanavalin A-like lectins/glucanases"/>
    <property type="match status" value="1"/>
</dbReference>
<comment type="subcellular location">
    <subcellularLocation>
        <location evidence="2">Secreted</location>
    </subcellularLocation>
</comment>
<dbReference type="InterPro" id="IPR006311">
    <property type="entry name" value="TAT_signal"/>
</dbReference>
<dbReference type="InterPro" id="IPR017853">
    <property type="entry name" value="GH"/>
</dbReference>
<dbReference type="SUPFAM" id="SSF49299">
    <property type="entry name" value="PKD domain"/>
    <property type="match status" value="1"/>
</dbReference>
<dbReference type="AlphaFoldDB" id="C7NMC3"/>
<dbReference type="SUPFAM" id="SSF51445">
    <property type="entry name" value="(Trans)glycosidases"/>
    <property type="match status" value="1"/>
</dbReference>
<dbReference type="CDD" id="cd00063">
    <property type="entry name" value="FN3"/>
    <property type="match status" value="2"/>
</dbReference>
<dbReference type="GO" id="GO:0005576">
    <property type="term" value="C:extracellular region"/>
    <property type="evidence" value="ECO:0007669"/>
    <property type="project" value="UniProtKB-SubCell"/>
</dbReference>
<feature type="domain" description="Fibronectin type-III" evidence="10">
    <location>
        <begin position="712"/>
        <end position="800"/>
    </location>
</feature>
<dbReference type="InterPro" id="IPR022409">
    <property type="entry name" value="PKD/Chitinase_dom"/>
</dbReference>
<reference evidence="11 12" key="1">
    <citation type="journal article" date="2009" name="Stand. Genomic Sci.">
        <title>Complete genome sequence of Halorhabdus utahensis type strain (AX-2).</title>
        <authorList>
            <person name="Anderson I."/>
            <person name="Tindall B.J."/>
            <person name="Pomrenke H."/>
            <person name="Goker M."/>
            <person name="Lapidus A."/>
            <person name="Nolan M."/>
            <person name="Copeland A."/>
            <person name="Glavina Del Rio T."/>
            <person name="Chen F."/>
            <person name="Tice H."/>
            <person name="Cheng J.F."/>
            <person name="Lucas S."/>
            <person name="Chertkov O."/>
            <person name="Bruce D."/>
            <person name="Brettin T."/>
            <person name="Detter J.C."/>
            <person name="Han C."/>
            <person name="Goodwin L."/>
            <person name="Land M."/>
            <person name="Hauser L."/>
            <person name="Chang Y.J."/>
            <person name="Jeffries C.D."/>
            <person name="Pitluck S."/>
            <person name="Pati A."/>
            <person name="Mavromatis K."/>
            <person name="Ivanova N."/>
            <person name="Ovchinnikova G."/>
            <person name="Chen A."/>
            <person name="Palaniappan K."/>
            <person name="Chain P."/>
            <person name="Rohde M."/>
            <person name="Bristow J."/>
            <person name="Eisen J.A."/>
            <person name="Markowitz V."/>
            <person name="Hugenholtz P."/>
            <person name="Kyrpides N.C."/>
            <person name="Klenk H.P."/>
        </authorList>
    </citation>
    <scope>NUCLEOTIDE SEQUENCE [LARGE SCALE GENOMIC DNA]</scope>
    <source>
        <strain evidence="12">DSM 12940 / JCM 11049 / AX-2</strain>
    </source>
</reference>
<gene>
    <name evidence="11" type="ordered locus">Huta_2396</name>
</gene>
<dbReference type="GO" id="GO:0016985">
    <property type="term" value="F:mannan endo-1,4-beta-mannosidase activity"/>
    <property type="evidence" value="ECO:0007669"/>
    <property type="project" value="TreeGrafter"/>
</dbReference>
<dbReference type="Gene3D" id="3.20.20.80">
    <property type="entry name" value="Glycosidases"/>
    <property type="match status" value="1"/>
</dbReference>
<dbReference type="eggNOG" id="arCOG07581">
    <property type="taxonomic scope" value="Archaea"/>
</dbReference>
<feature type="region of interest" description="Disordered" evidence="8">
    <location>
        <begin position="1"/>
        <end position="26"/>
    </location>
</feature>
<feature type="region of interest" description="Disordered" evidence="8">
    <location>
        <begin position="795"/>
        <end position="833"/>
    </location>
</feature>
<comment type="catalytic activity">
    <reaction evidence="1">
        <text>Random hydrolysis of (1-&gt;4)-beta-D-mannosidic linkages in mannans, galactomannans and glucomannans.</text>
        <dbReference type="EC" id="3.2.1.78"/>
    </reaction>
</comment>
<keyword evidence="6" id="KW-0378">Hydrolase</keyword>
<evidence type="ECO:0000313" key="11">
    <source>
        <dbReference type="EMBL" id="ACV12562.1"/>
    </source>
</evidence>
<dbReference type="OrthoDB" id="198083at2157"/>
<sequence length="1050" mass="111071">MARDNHTYAGGGADRPDGRTYRPDDRRSALAASRRDVLRTIGAGALLGSIGTARVQAAPGDREFVATDGPEFTVGGEPIYFSGTNNFWVTDPYSDRSRIDDVLALCADLDQNLLRTWAFCAGEGGQCLQPEPGVFNEAALQHLDYLVAKAGEHGVRLILSLVNNWDDYGGMAQYIEWADGASEHGDFYVNEACRELYRTHVETLLTRENSITGVEYRNDPAIAMWELANEPRLEDDDTETIDDREAALTEWFADMSGFIKDFDDNHLVTTGLEGFYTRADGPNWMYGDWTGQNFIAHHEIDTIDVCSFHLYPYHWPGMGLAGQLAEDDVVSAVEWIREHAADARETLEKPALLGEFNVNVQEHDLATRNDRLRAWYDALDSQDAGAAAIWQLVLEDTEDHDGFQVYRSESGDILSGYASTIREKSGHSDGTPTADATAPSSLRIGESGDFSGTYSFDPDGSIAAYDWAFDDGATATGERVAHRFAETGSHEAELTVTDDSGATDADIESVSVEGIPEDSFLVEGAGETFHRDTKQCHFASMPASGDVAVTARVADLEPVDPETQAGVMVADDPDAPGALGAATITPGEGSELTRAYDSTVWRERAGDDRTPPIWLRVKRSGSTVSASVSPNGSDWTEIGSGDVDLPDDVHVGLFVSSNAAGELAAARFDEVDWLEDWTATDVGPVSVAGATTAGDGTTDDGDGDEDTTPPTAPGDLTVTETTDSSISLSWDAATDDGGSGLAHYDVSVDGALDQQVPAGTTTATVEALDPGTAYDIGVSAVDGAGNESGTVTVTATTGDGDDEAPTAPADLTATETTSSSVSLSWDASTDSGGSGVEQYVVAVDGETAHTVEADTTSTTVEELDAETTYELGVSAVDAAGNVSDPAVIEVATAEGDDSDEEPPENALVVNDYDGDPAWSSNRNDLGNWCGAGSFANGGGDVEDGALVLEYDNAGWFVEQLNQDVSAHSELVFVVSGASGGEGDHFVVSAGGVRSRFSDVADGSIDTDPKPIAIDMESAGIDATSPGELRLNFWQGGSGSGALRIEEIRLE</sequence>
<keyword evidence="7" id="KW-0326">Glycosidase</keyword>
<dbReference type="Pfam" id="PF18911">
    <property type="entry name" value="PKD_4"/>
    <property type="match status" value="1"/>
</dbReference>
<dbReference type="CDD" id="cd00146">
    <property type="entry name" value="PKD"/>
    <property type="match status" value="1"/>
</dbReference>
<dbReference type="InterPro" id="IPR003961">
    <property type="entry name" value="FN3_dom"/>
</dbReference>
<evidence type="ECO:0000256" key="2">
    <source>
        <dbReference type="ARBA" id="ARBA00004613"/>
    </source>
</evidence>
<evidence type="ECO:0000259" key="9">
    <source>
        <dbReference type="PROSITE" id="PS50093"/>
    </source>
</evidence>
<dbReference type="CAZy" id="GH5">
    <property type="family name" value="Glycoside Hydrolase Family 5"/>
</dbReference>
<dbReference type="InterPro" id="IPR036116">
    <property type="entry name" value="FN3_sf"/>
</dbReference>
<dbReference type="Pfam" id="PF00041">
    <property type="entry name" value="fn3"/>
    <property type="match status" value="2"/>
</dbReference>
<keyword evidence="12" id="KW-1185">Reference proteome</keyword>
<dbReference type="KEGG" id="hut:Huta_2396"/>
<dbReference type="InterPro" id="IPR045053">
    <property type="entry name" value="MAN-like"/>
</dbReference>
<dbReference type="Proteomes" id="UP000002071">
    <property type="component" value="Chromosome"/>
</dbReference>
<feature type="compositionally biased region" description="Acidic residues" evidence="8">
    <location>
        <begin position="697"/>
        <end position="707"/>
    </location>
</feature>
<evidence type="ECO:0000256" key="8">
    <source>
        <dbReference type="SAM" id="MobiDB-lite"/>
    </source>
</evidence>
<dbReference type="Gene3D" id="2.60.40.10">
    <property type="entry name" value="Immunoglobulins"/>
    <property type="match status" value="3"/>
</dbReference>
<evidence type="ECO:0000256" key="5">
    <source>
        <dbReference type="ARBA" id="ARBA00022729"/>
    </source>
</evidence>
<dbReference type="SUPFAM" id="SSF49265">
    <property type="entry name" value="Fibronectin type III"/>
    <property type="match status" value="1"/>
</dbReference>
<dbReference type="STRING" id="519442.Huta_2396"/>
<feature type="region of interest" description="Disordered" evidence="8">
    <location>
        <begin position="422"/>
        <end position="444"/>
    </location>
</feature>
<proteinExistence type="predicted"/>
<evidence type="ECO:0000256" key="1">
    <source>
        <dbReference type="ARBA" id="ARBA00001678"/>
    </source>
</evidence>
<dbReference type="EC" id="3.2.1.78" evidence="3"/>
<feature type="domain" description="PKD" evidence="9">
    <location>
        <begin position="431"/>
        <end position="513"/>
    </location>
</feature>
<keyword evidence="5" id="KW-0732">Signal</keyword>
<protein>
    <recommendedName>
        <fullName evidence="3">mannan endo-1,4-beta-mannosidase</fullName>
        <ecNumber evidence="3">3.2.1.78</ecNumber>
    </recommendedName>
</protein>
<dbReference type="eggNOG" id="arCOG05411">
    <property type="taxonomic scope" value="Archaea"/>
</dbReference>
<evidence type="ECO:0000256" key="7">
    <source>
        <dbReference type="ARBA" id="ARBA00023295"/>
    </source>
</evidence>
<evidence type="ECO:0000256" key="4">
    <source>
        <dbReference type="ARBA" id="ARBA00022525"/>
    </source>
</evidence>
<dbReference type="InterPro" id="IPR000601">
    <property type="entry name" value="PKD_dom"/>
</dbReference>
<dbReference type="SMART" id="SM00060">
    <property type="entry name" value="FN3"/>
    <property type="match status" value="2"/>
</dbReference>
<evidence type="ECO:0000256" key="6">
    <source>
        <dbReference type="ARBA" id="ARBA00022801"/>
    </source>
</evidence>
<dbReference type="GO" id="GO:0000272">
    <property type="term" value="P:polysaccharide catabolic process"/>
    <property type="evidence" value="ECO:0007669"/>
    <property type="project" value="InterPro"/>
</dbReference>
<feature type="domain" description="Fibronectin type-III" evidence="10">
    <location>
        <begin position="807"/>
        <end position="896"/>
    </location>
</feature>
<organism evidence="11 12">
    <name type="scientific">Halorhabdus utahensis (strain DSM 12940 / JCM 11049 / AX-2)</name>
    <dbReference type="NCBI Taxonomy" id="519442"/>
    <lineage>
        <taxon>Archaea</taxon>
        <taxon>Methanobacteriati</taxon>
        <taxon>Methanobacteriota</taxon>
        <taxon>Stenosarchaea group</taxon>
        <taxon>Halobacteria</taxon>
        <taxon>Halobacteriales</taxon>
        <taxon>Haloarculaceae</taxon>
        <taxon>Halorhabdus</taxon>
    </lineage>
</organism>
<dbReference type="InterPro" id="IPR001547">
    <property type="entry name" value="Glyco_hydro_5"/>
</dbReference>
<dbReference type="Gene3D" id="2.60.120.200">
    <property type="match status" value="1"/>
</dbReference>
<dbReference type="PROSITE" id="PS50093">
    <property type="entry name" value="PKD"/>
    <property type="match status" value="1"/>
</dbReference>
<evidence type="ECO:0000256" key="3">
    <source>
        <dbReference type="ARBA" id="ARBA00012706"/>
    </source>
</evidence>
<dbReference type="InterPro" id="IPR035986">
    <property type="entry name" value="PKD_dom_sf"/>
</dbReference>
<dbReference type="PANTHER" id="PTHR31451">
    <property type="match status" value="1"/>
</dbReference>
<feature type="compositionally biased region" description="Basic and acidic residues" evidence="8">
    <location>
        <begin position="14"/>
        <end position="26"/>
    </location>
</feature>
<dbReference type="PROSITE" id="PS50853">
    <property type="entry name" value="FN3"/>
    <property type="match status" value="2"/>
</dbReference>
<dbReference type="PROSITE" id="PS51318">
    <property type="entry name" value="TAT"/>
    <property type="match status" value="1"/>
</dbReference>
<dbReference type="InterPro" id="IPR013783">
    <property type="entry name" value="Ig-like_fold"/>
</dbReference>
<evidence type="ECO:0000259" key="10">
    <source>
        <dbReference type="PROSITE" id="PS50853"/>
    </source>
</evidence>
<name>C7NMC3_HALUD</name>
<dbReference type="GeneID" id="8384695"/>
<dbReference type="InterPro" id="IPR013320">
    <property type="entry name" value="ConA-like_dom_sf"/>
</dbReference>
<evidence type="ECO:0000313" key="12">
    <source>
        <dbReference type="Proteomes" id="UP000002071"/>
    </source>
</evidence>
<dbReference type="HOGENOM" id="CLU_290962_0_0_2"/>
<keyword evidence="4" id="KW-0964">Secreted</keyword>